<reference evidence="8 9" key="1">
    <citation type="journal article" date="2023" name="Elife">
        <title>Identification of key yeast species and microbe-microbe interactions impacting larval growth of Drosophila in the wild.</title>
        <authorList>
            <person name="Mure A."/>
            <person name="Sugiura Y."/>
            <person name="Maeda R."/>
            <person name="Honda K."/>
            <person name="Sakurai N."/>
            <person name="Takahashi Y."/>
            <person name="Watada M."/>
            <person name="Katoh T."/>
            <person name="Gotoh A."/>
            <person name="Gotoh Y."/>
            <person name="Taniguchi I."/>
            <person name="Nakamura K."/>
            <person name="Hayashi T."/>
            <person name="Katayama T."/>
            <person name="Uemura T."/>
            <person name="Hattori Y."/>
        </authorList>
    </citation>
    <scope>NUCLEOTIDE SEQUENCE [LARGE SCALE GENOMIC DNA]</scope>
    <source>
        <strain evidence="8 9">SB-73</strain>
    </source>
</reference>
<dbReference type="PANTHER" id="PTHR31121">
    <property type="entry name" value="ALPHA-1,2 MANNOSYLTRANSFERASE KTR1"/>
    <property type="match status" value="1"/>
</dbReference>
<comment type="caution">
    <text evidence="8">The sequence shown here is derived from an EMBL/GenBank/DDBJ whole genome shotgun (WGS) entry which is preliminary data.</text>
</comment>
<evidence type="ECO:0000256" key="1">
    <source>
        <dbReference type="ARBA" id="ARBA00004606"/>
    </source>
</evidence>
<keyword evidence="5" id="KW-0735">Signal-anchor</keyword>
<dbReference type="GO" id="GO:0000032">
    <property type="term" value="P:cell wall mannoprotein biosynthetic process"/>
    <property type="evidence" value="ECO:0007669"/>
    <property type="project" value="TreeGrafter"/>
</dbReference>
<dbReference type="GO" id="GO:0006493">
    <property type="term" value="P:protein O-linked glycosylation"/>
    <property type="evidence" value="ECO:0007669"/>
    <property type="project" value="TreeGrafter"/>
</dbReference>
<feature type="active site" description="Nucleophile" evidence="6">
    <location>
        <position position="286"/>
    </location>
</feature>
<feature type="chain" id="PRO_5043932786" evidence="7">
    <location>
        <begin position="29"/>
        <end position="402"/>
    </location>
</feature>
<dbReference type="Pfam" id="PF01793">
    <property type="entry name" value="Glyco_transf_15"/>
    <property type="match status" value="1"/>
</dbReference>
<evidence type="ECO:0000256" key="3">
    <source>
        <dbReference type="ARBA" id="ARBA00022676"/>
    </source>
</evidence>
<sequence length="402" mass="48413">MQSQRRIPVFISLCFLVITIFVFRNAVSEDTAIEAQVEQENEIKYWKEIPEIERNRTQIGKENACIYMLVRNSELHEALDSIRQIEDRFNRRYRYPWVFLNDDYFTEEFKKHTSGMVSGIAEYGHIDPEVWNVPKHIDMDLYEERLRYMEEINVIYGGSRSYHNMCRYNSGNFFWHPLMLKYRYYWRVEPSIKFYCDQRYDPFEFMRLNDKLYGFVITIVEYKDTVPTLYKTVKEFLEKRPDLLHPDNGLIFATDMEPTFSWVDEKFVREFSLDGYNMCHFWSNFEIGDMTFFRSEAYSAFFNHLEESGGFYYERWGDAPVHTFGVLSMMNASQIHHFSDMGYYHPPFWRCPHDKDSFESGRCLCPEADDNVDFAKYSCLAKWLRHFAKDMLFEMAPQSLFV</sequence>
<dbReference type="GO" id="GO:0000026">
    <property type="term" value="F:alpha-1,2-mannosyltransferase activity"/>
    <property type="evidence" value="ECO:0007669"/>
    <property type="project" value="TreeGrafter"/>
</dbReference>
<organism evidence="8 9">
    <name type="scientific">Starmerella bacillaris</name>
    <name type="common">Yeast</name>
    <name type="synonym">Candida zemplinina</name>
    <dbReference type="NCBI Taxonomy" id="1247836"/>
    <lineage>
        <taxon>Eukaryota</taxon>
        <taxon>Fungi</taxon>
        <taxon>Dikarya</taxon>
        <taxon>Ascomycota</taxon>
        <taxon>Saccharomycotina</taxon>
        <taxon>Dipodascomycetes</taxon>
        <taxon>Dipodascales</taxon>
        <taxon>Trichomonascaceae</taxon>
        <taxon>Starmerella</taxon>
    </lineage>
</organism>
<comment type="similarity">
    <text evidence="2">Belongs to the glycosyltransferase 15 family.</text>
</comment>
<comment type="subcellular location">
    <subcellularLocation>
        <location evidence="1">Membrane</location>
        <topology evidence="1">Single-pass type II membrane protein</topology>
    </subcellularLocation>
</comment>
<evidence type="ECO:0000256" key="5">
    <source>
        <dbReference type="ARBA" id="ARBA00022968"/>
    </source>
</evidence>
<keyword evidence="5" id="KW-0812">Transmembrane</keyword>
<evidence type="ECO:0000256" key="7">
    <source>
        <dbReference type="SAM" id="SignalP"/>
    </source>
</evidence>
<keyword evidence="3 8" id="KW-0328">Glycosyltransferase</keyword>
<dbReference type="PANTHER" id="PTHR31121:SF10">
    <property type="entry name" value="MANNOSYLTRANSFERASE KTR2-RELATED"/>
    <property type="match status" value="1"/>
</dbReference>
<dbReference type="Proteomes" id="UP001362899">
    <property type="component" value="Unassembled WGS sequence"/>
</dbReference>
<proteinExistence type="inferred from homology"/>
<protein>
    <submittedName>
        <fullName evidence="8">Mannosyltransferase</fullName>
    </submittedName>
</protein>
<dbReference type="GO" id="GO:0005794">
    <property type="term" value="C:Golgi apparatus"/>
    <property type="evidence" value="ECO:0007669"/>
    <property type="project" value="TreeGrafter"/>
</dbReference>
<keyword evidence="7" id="KW-0732">Signal</keyword>
<dbReference type="GO" id="GO:0016020">
    <property type="term" value="C:membrane"/>
    <property type="evidence" value="ECO:0007669"/>
    <property type="project" value="UniProtKB-SubCell"/>
</dbReference>
<evidence type="ECO:0000256" key="2">
    <source>
        <dbReference type="ARBA" id="ARBA00007677"/>
    </source>
</evidence>
<dbReference type="InterPro" id="IPR002685">
    <property type="entry name" value="Glyco_trans_15"/>
</dbReference>
<keyword evidence="9" id="KW-1185">Reference proteome</keyword>
<feature type="signal peptide" evidence="7">
    <location>
        <begin position="1"/>
        <end position="28"/>
    </location>
</feature>
<evidence type="ECO:0000313" key="8">
    <source>
        <dbReference type="EMBL" id="GMM52767.1"/>
    </source>
</evidence>
<evidence type="ECO:0000256" key="4">
    <source>
        <dbReference type="ARBA" id="ARBA00022679"/>
    </source>
</evidence>
<keyword evidence="4" id="KW-0808">Transferase</keyword>
<dbReference type="FunFam" id="3.90.550.10:FF:000051">
    <property type="entry name" value="Alpha-1,2-mannosyltransferase (Ktr4)"/>
    <property type="match status" value="1"/>
</dbReference>
<evidence type="ECO:0000313" key="9">
    <source>
        <dbReference type="Proteomes" id="UP001362899"/>
    </source>
</evidence>
<dbReference type="EMBL" id="BTGC01000008">
    <property type="protein sequence ID" value="GMM52767.1"/>
    <property type="molecule type" value="Genomic_DNA"/>
</dbReference>
<dbReference type="Gene3D" id="3.90.550.10">
    <property type="entry name" value="Spore Coat Polysaccharide Biosynthesis Protein SpsA, Chain A"/>
    <property type="match status" value="1"/>
</dbReference>
<dbReference type="InterPro" id="IPR029044">
    <property type="entry name" value="Nucleotide-diphossugar_trans"/>
</dbReference>
<dbReference type="GO" id="GO:0006487">
    <property type="term" value="P:protein N-linked glycosylation"/>
    <property type="evidence" value="ECO:0007669"/>
    <property type="project" value="TreeGrafter"/>
</dbReference>
<evidence type="ECO:0000256" key="6">
    <source>
        <dbReference type="PIRSR" id="PIRSR018153-1"/>
    </source>
</evidence>
<accession>A0AAV5RNS7</accession>
<gene>
    <name evidence="8" type="ORF">DASB73_037300</name>
</gene>
<dbReference type="SUPFAM" id="SSF53448">
    <property type="entry name" value="Nucleotide-diphospho-sugar transferases"/>
    <property type="match status" value="1"/>
</dbReference>
<dbReference type="PIRSF" id="PIRSF018153">
    <property type="entry name" value="Glyco_trans_15"/>
    <property type="match status" value="1"/>
</dbReference>
<name>A0AAV5RNS7_STABA</name>
<dbReference type="AlphaFoldDB" id="A0AAV5RNS7"/>